<dbReference type="InterPro" id="IPR036390">
    <property type="entry name" value="WH_DNA-bd_sf"/>
</dbReference>
<evidence type="ECO:0000313" key="6">
    <source>
        <dbReference type="EMBL" id="QRF54222.1"/>
    </source>
</evidence>
<evidence type="ECO:0000313" key="7">
    <source>
        <dbReference type="Proteomes" id="UP000596351"/>
    </source>
</evidence>
<dbReference type="PANTHER" id="PTHR30537">
    <property type="entry name" value="HTH-TYPE TRANSCRIPTIONAL REGULATOR"/>
    <property type="match status" value="1"/>
</dbReference>
<dbReference type="InterPro" id="IPR000847">
    <property type="entry name" value="LysR_HTH_N"/>
</dbReference>
<sequence length="346" mass="38523">MELAASLLFKPEIFSDMGFVRYAIATAQSVLSSFGKPMAHEPSILSRLHLQALRHLEAIVRLKTFEAAARELNVTPGAVSQQIRRLEENLGVSLFRRHGNRSEPTEAAIQIAQSLGDAFRRIEVALEQVVGRELKAIKFRVFQTWANRWLIPRLDAFYQQYPGIAVEFETGIDTLDTDRPDLDMALSVRTVEPAGHKLIPLFTPHLCPVCTPSVAVQLGPTLDLARVPLIASRNRMADWPRWLERTGRAANDQTPLLVFSNSTLVYEAAMAGNGLAIAQVELVLNDLLAGRLVRPFPEVIEANEPISIVLPTSRAHRGAPMAFRTWLMSEAALLRERTESYLAETS</sequence>
<dbReference type="Gene3D" id="3.40.190.10">
    <property type="entry name" value="Periplasmic binding protein-like II"/>
    <property type="match status" value="2"/>
</dbReference>
<name>A0ABX7F0X9_9HYPH</name>
<organism evidence="6 7">
    <name type="scientific">Rhizobium rosettiformans</name>
    <dbReference type="NCBI Taxonomy" id="1368430"/>
    <lineage>
        <taxon>Bacteria</taxon>
        <taxon>Pseudomonadati</taxon>
        <taxon>Pseudomonadota</taxon>
        <taxon>Alphaproteobacteria</taxon>
        <taxon>Hyphomicrobiales</taxon>
        <taxon>Rhizobiaceae</taxon>
        <taxon>Rhizobium/Agrobacterium group</taxon>
        <taxon>Rhizobium</taxon>
    </lineage>
</organism>
<keyword evidence="4" id="KW-0804">Transcription</keyword>
<dbReference type="Proteomes" id="UP000596351">
    <property type="component" value="Plasmid p1"/>
</dbReference>
<dbReference type="InterPro" id="IPR005119">
    <property type="entry name" value="LysR_subst-bd"/>
</dbReference>
<proteinExistence type="inferred from homology"/>
<geneLocation type="plasmid" evidence="6 7">
    <name>p1</name>
</geneLocation>
<keyword evidence="7" id="KW-1185">Reference proteome</keyword>
<evidence type="ECO:0000259" key="5">
    <source>
        <dbReference type="PROSITE" id="PS50931"/>
    </source>
</evidence>
<dbReference type="PRINTS" id="PR00039">
    <property type="entry name" value="HTHLYSR"/>
</dbReference>
<dbReference type="InterPro" id="IPR058163">
    <property type="entry name" value="LysR-type_TF_proteobact-type"/>
</dbReference>
<dbReference type="SUPFAM" id="SSF53850">
    <property type="entry name" value="Periplasmic binding protein-like II"/>
    <property type="match status" value="1"/>
</dbReference>
<dbReference type="PANTHER" id="PTHR30537:SF74">
    <property type="entry name" value="HTH-TYPE TRANSCRIPTIONAL REGULATOR TRPI"/>
    <property type="match status" value="1"/>
</dbReference>
<dbReference type="InterPro" id="IPR036388">
    <property type="entry name" value="WH-like_DNA-bd_sf"/>
</dbReference>
<keyword evidence="6" id="KW-0614">Plasmid</keyword>
<dbReference type="Pfam" id="PF03466">
    <property type="entry name" value="LysR_substrate"/>
    <property type="match status" value="1"/>
</dbReference>
<evidence type="ECO:0000256" key="4">
    <source>
        <dbReference type="ARBA" id="ARBA00023163"/>
    </source>
</evidence>
<dbReference type="EMBL" id="CP032406">
    <property type="protein sequence ID" value="QRF54222.1"/>
    <property type="molecule type" value="Genomic_DNA"/>
</dbReference>
<evidence type="ECO:0000256" key="1">
    <source>
        <dbReference type="ARBA" id="ARBA00009437"/>
    </source>
</evidence>
<accession>A0ABX7F0X9</accession>
<keyword evidence="3" id="KW-0238">DNA-binding</keyword>
<reference evidence="6 7" key="1">
    <citation type="submission" date="2018-09" db="EMBL/GenBank/DDBJ databases">
        <title>Rhizobium sp. MAE2-X.</title>
        <authorList>
            <person name="Lee Y."/>
            <person name="Jeon C.O."/>
        </authorList>
    </citation>
    <scope>NUCLEOTIDE SEQUENCE [LARGE SCALE GENOMIC DNA]</scope>
    <source>
        <strain evidence="6 7">MAE2-X</strain>
        <plasmid evidence="6 7">p1</plasmid>
    </source>
</reference>
<feature type="domain" description="HTH lysR-type" evidence="5">
    <location>
        <begin position="48"/>
        <end position="105"/>
    </location>
</feature>
<dbReference type="Pfam" id="PF00126">
    <property type="entry name" value="HTH_1"/>
    <property type="match status" value="1"/>
</dbReference>
<dbReference type="Gene3D" id="1.10.10.10">
    <property type="entry name" value="Winged helix-like DNA-binding domain superfamily/Winged helix DNA-binding domain"/>
    <property type="match status" value="1"/>
</dbReference>
<keyword evidence="2" id="KW-0805">Transcription regulation</keyword>
<evidence type="ECO:0000256" key="3">
    <source>
        <dbReference type="ARBA" id="ARBA00023125"/>
    </source>
</evidence>
<dbReference type="PROSITE" id="PS50931">
    <property type="entry name" value="HTH_LYSR"/>
    <property type="match status" value="1"/>
</dbReference>
<dbReference type="RefSeq" id="WP_203020644.1">
    <property type="nucleotide sequence ID" value="NZ_CP032406.1"/>
</dbReference>
<gene>
    <name evidence="6" type="ORF">D4A92_22040</name>
</gene>
<comment type="similarity">
    <text evidence="1">Belongs to the LysR transcriptional regulatory family.</text>
</comment>
<protein>
    <submittedName>
        <fullName evidence="6">LysR family transcriptional regulator</fullName>
    </submittedName>
</protein>
<evidence type="ECO:0000256" key="2">
    <source>
        <dbReference type="ARBA" id="ARBA00023015"/>
    </source>
</evidence>
<dbReference type="SUPFAM" id="SSF46785">
    <property type="entry name" value="Winged helix' DNA-binding domain"/>
    <property type="match status" value="1"/>
</dbReference>